<protein>
    <submittedName>
        <fullName evidence="1">Uncharacterized protein</fullName>
    </submittedName>
</protein>
<accession>A0ABD1GMH2</accession>
<name>A0ABD1GMH2_SALDI</name>
<evidence type="ECO:0000313" key="1">
    <source>
        <dbReference type="EMBL" id="KAL1544263.1"/>
    </source>
</evidence>
<organism evidence="1 2">
    <name type="scientific">Salvia divinorum</name>
    <name type="common">Maria pastora</name>
    <name type="synonym">Diviner's sage</name>
    <dbReference type="NCBI Taxonomy" id="28513"/>
    <lineage>
        <taxon>Eukaryota</taxon>
        <taxon>Viridiplantae</taxon>
        <taxon>Streptophyta</taxon>
        <taxon>Embryophyta</taxon>
        <taxon>Tracheophyta</taxon>
        <taxon>Spermatophyta</taxon>
        <taxon>Magnoliopsida</taxon>
        <taxon>eudicotyledons</taxon>
        <taxon>Gunneridae</taxon>
        <taxon>Pentapetalae</taxon>
        <taxon>asterids</taxon>
        <taxon>lamiids</taxon>
        <taxon>Lamiales</taxon>
        <taxon>Lamiaceae</taxon>
        <taxon>Nepetoideae</taxon>
        <taxon>Mentheae</taxon>
        <taxon>Salviinae</taxon>
        <taxon>Salvia</taxon>
        <taxon>Salvia subgen. Calosphace</taxon>
    </lineage>
</organism>
<dbReference type="PANTHER" id="PTHR33052">
    <property type="entry name" value="DUF4228 DOMAIN PROTEIN-RELATED"/>
    <property type="match status" value="1"/>
</dbReference>
<evidence type="ECO:0000313" key="2">
    <source>
        <dbReference type="Proteomes" id="UP001567538"/>
    </source>
</evidence>
<proteinExistence type="predicted"/>
<dbReference type="Proteomes" id="UP001567538">
    <property type="component" value="Unassembled WGS sequence"/>
</dbReference>
<sequence length="166" mass="18121">MGNYRSCESRSTLTAKLILVDGQLHEFVWPVRVSLLLPTDSDCFICSSDEMEFGEFPAAMGGDEVLQPGEIYFELPLAWRNVRLQAEDMAALALKASLALASKGGDDDHDDDRIIRCCCCCWSKRAQPAALFCEKEMPLLGGDGGGRRGGAGQRKFVAKLSAIVED</sequence>
<reference evidence="1 2" key="1">
    <citation type="submission" date="2024-06" db="EMBL/GenBank/DDBJ databases">
        <title>A chromosome level genome sequence of Diviner's sage (Salvia divinorum).</title>
        <authorList>
            <person name="Ford S.A."/>
            <person name="Ro D.-K."/>
            <person name="Ness R.W."/>
            <person name="Phillips M.A."/>
        </authorList>
    </citation>
    <scope>NUCLEOTIDE SEQUENCE [LARGE SCALE GENOMIC DNA]</scope>
    <source>
        <strain evidence="1">SAF-2024a</strain>
        <tissue evidence="1">Leaf</tissue>
    </source>
</reference>
<keyword evidence="2" id="KW-1185">Reference proteome</keyword>
<gene>
    <name evidence="1" type="ORF">AAHA92_21136</name>
</gene>
<dbReference type="InterPro" id="IPR025322">
    <property type="entry name" value="PADRE_dom"/>
</dbReference>
<dbReference type="AlphaFoldDB" id="A0ABD1GMH2"/>
<dbReference type="Pfam" id="PF14009">
    <property type="entry name" value="PADRE"/>
    <property type="match status" value="1"/>
</dbReference>
<dbReference type="EMBL" id="JBEAFC010000008">
    <property type="protein sequence ID" value="KAL1544263.1"/>
    <property type="molecule type" value="Genomic_DNA"/>
</dbReference>
<comment type="caution">
    <text evidence="1">The sequence shown here is derived from an EMBL/GenBank/DDBJ whole genome shotgun (WGS) entry which is preliminary data.</text>
</comment>